<evidence type="ECO:0000313" key="2">
    <source>
        <dbReference type="EMBL" id="GAQ03178.1"/>
    </source>
</evidence>
<dbReference type="GO" id="GO:0004672">
    <property type="term" value="F:protein kinase activity"/>
    <property type="evidence" value="ECO:0007669"/>
    <property type="project" value="InterPro"/>
</dbReference>
<comment type="caution">
    <text evidence="2">The sequence shown here is derived from an EMBL/GenBank/DDBJ whole genome shotgun (WGS) entry which is preliminary data.</text>
</comment>
<reference evidence="2 3" key="1">
    <citation type="submission" date="2015-11" db="EMBL/GenBank/DDBJ databases">
        <title>Aspergillus lentulus strain IFM 54703T.</title>
        <authorList>
            <person name="Kusuya Y."/>
            <person name="Sakai K."/>
            <person name="Kamei K."/>
            <person name="Takahashi H."/>
            <person name="Yaguchi T."/>
        </authorList>
    </citation>
    <scope>NUCLEOTIDE SEQUENCE [LARGE SCALE GENOMIC DNA]</scope>
    <source>
        <strain evidence="2 3">IFM 54703</strain>
    </source>
</reference>
<organism evidence="2 3">
    <name type="scientific">Aspergillus lentulus</name>
    <dbReference type="NCBI Taxonomy" id="293939"/>
    <lineage>
        <taxon>Eukaryota</taxon>
        <taxon>Fungi</taxon>
        <taxon>Dikarya</taxon>
        <taxon>Ascomycota</taxon>
        <taxon>Pezizomycotina</taxon>
        <taxon>Eurotiomycetes</taxon>
        <taxon>Eurotiomycetidae</taxon>
        <taxon>Eurotiales</taxon>
        <taxon>Aspergillaceae</taxon>
        <taxon>Aspergillus</taxon>
        <taxon>Aspergillus subgen. Fumigati</taxon>
    </lineage>
</organism>
<gene>
    <name evidence="2" type="ORF">ALT_0499</name>
</gene>
<evidence type="ECO:0000313" key="3">
    <source>
        <dbReference type="Proteomes" id="UP000051487"/>
    </source>
</evidence>
<sequence>MDERFAQAVAFLESPNLAHGDLRPENILLDHERLKLSDFDCDFDCNAEVGSNFEACVAPYGRILNSIETEEGPPGSSGFLGPRTEQFALGSLYYLINYDGDPLIDNIVDDCEHNEYATVAELAACTEALLNDRTNHEASGRREFN</sequence>
<evidence type="ECO:0000259" key="1">
    <source>
        <dbReference type="PROSITE" id="PS50011"/>
    </source>
</evidence>
<proteinExistence type="predicted"/>
<dbReference type="Proteomes" id="UP000051487">
    <property type="component" value="Unassembled WGS sequence"/>
</dbReference>
<dbReference type="AlphaFoldDB" id="A0AAN4PBK8"/>
<dbReference type="InterPro" id="IPR000719">
    <property type="entry name" value="Prot_kinase_dom"/>
</dbReference>
<dbReference type="GO" id="GO:0005524">
    <property type="term" value="F:ATP binding"/>
    <property type="evidence" value="ECO:0007669"/>
    <property type="project" value="InterPro"/>
</dbReference>
<dbReference type="InterPro" id="IPR011009">
    <property type="entry name" value="Kinase-like_dom_sf"/>
</dbReference>
<protein>
    <recommendedName>
        <fullName evidence="1">Protein kinase domain-containing protein</fullName>
    </recommendedName>
</protein>
<dbReference type="EMBL" id="BCLY01000001">
    <property type="protein sequence ID" value="GAQ03178.1"/>
    <property type="molecule type" value="Genomic_DNA"/>
</dbReference>
<dbReference type="SUPFAM" id="SSF56112">
    <property type="entry name" value="Protein kinase-like (PK-like)"/>
    <property type="match status" value="1"/>
</dbReference>
<name>A0AAN4PBK8_ASPLE</name>
<feature type="domain" description="Protein kinase" evidence="1">
    <location>
        <begin position="1"/>
        <end position="145"/>
    </location>
</feature>
<dbReference type="PROSITE" id="PS50011">
    <property type="entry name" value="PROTEIN_KINASE_DOM"/>
    <property type="match status" value="1"/>
</dbReference>
<accession>A0AAN4PBK8</accession>
<dbReference type="Gene3D" id="1.10.510.10">
    <property type="entry name" value="Transferase(Phosphotransferase) domain 1"/>
    <property type="match status" value="1"/>
</dbReference>